<comment type="pathway">
    <text evidence="3">Porphyrin-containing compound metabolism; protoporphyrin-IX biosynthesis; 5-aminolevulinate from L-glutamyl-tRNA(Glu): step 2/2.</text>
</comment>
<dbReference type="NCBIfam" id="TIGR00713">
    <property type="entry name" value="hemL"/>
    <property type="match status" value="1"/>
</dbReference>
<evidence type="ECO:0000256" key="1">
    <source>
        <dbReference type="ARBA" id="ARBA00001579"/>
    </source>
</evidence>
<dbReference type="GO" id="GO:0042286">
    <property type="term" value="F:glutamate-1-semialdehyde 2,1-aminomutase activity"/>
    <property type="evidence" value="ECO:0007669"/>
    <property type="project" value="UniProtKB-EC"/>
</dbReference>
<dbReference type="PANTHER" id="PTHR43713:SF3">
    <property type="entry name" value="GLUTAMATE-1-SEMIALDEHYDE 2,1-AMINOMUTASE 1, CHLOROPLASTIC-RELATED"/>
    <property type="match status" value="1"/>
</dbReference>
<gene>
    <name evidence="8 9" type="primary">hemL</name>
    <name evidence="9" type="ORF">IEQ44_12875</name>
</gene>
<organism evidence="9 10">
    <name type="scientific">Nocardioides malaquae</name>
    <dbReference type="NCBI Taxonomy" id="2773426"/>
    <lineage>
        <taxon>Bacteria</taxon>
        <taxon>Bacillati</taxon>
        <taxon>Actinomycetota</taxon>
        <taxon>Actinomycetes</taxon>
        <taxon>Propionibacteriales</taxon>
        <taxon>Nocardioidaceae</taxon>
        <taxon>Nocardioides</taxon>
    </lineage>
</organism>
<dbReference type="NCBIfam" id="NF000818">
    <property type="entry name" value="PRK00062.1"/>
    <property type="match status" value="1"/>
</dbReference>
<sequence length="439" mass="45137">MTSRPDAGSGALFERASAVTPGGVNSPVRAFNAVGGTPRFVRSAQGAWLTDVDGNDYVDLICSWGPMLLGHAHPEVLAEVNAAVARGTSYGTPTVPEVELAEEIVRRTPVDRVRFVSSGTEATMSAIRLARGFTGRDVIVKFAGNYHGHVDSLLASAGSGLATFAVPGTPGVPASSTDLTLVLPYNDRAAVTAAFAEHGPRIAAVIVEAAPGNMGIVPPEPGFNGFLAQTCRDAGALFVSDEVMTGFRATAQGGWGLDGAQEGWVPDLMTFGKVMGGGFPAAAFGGRADVMAHLAPEGGVYQAGTLSGNPVATTAGLATLRRATDEVYAHLTAAGDAIKAGVTEAFTAVGLPHRIQSAGTMFSVFFRDGEVRDFTDASAQDEKAYAAFFHAMLDAGVHLPPSAYECWFVSAAHDDRAVQTVLDALPGAARAAATAGGDA</sequence>
<dbReference type="RefSeq" id="WP_193638875.1">
    <property type="nucleotide sequence ID" value="NZ_JADCSA010000013.1"/>
</dbReference>
<proteinExistence type="inferred from homology"/>
<evidence type="ECO:0000256" key="3">
    <source>
        <dbReference type="ARBA" id="ARBA00004819"/>
    </source>
</evidence>
<evidence type="ECO:0000256" key="7">
    <source>
        <dbReference type="ARBA" id="ARBA00023244"/>
    </source>
</evidence>
<keyword evidence="7 8" id="KW-0627">Porphyrin biosynthesis</keyword>
<evidence type="ECO:0000313" key="9">
    <source>
        <dbReference type="EMBL" id="MBE7325545.1"/>
    </source>
</evidence>
<evidence type="ECO:0000256" key="4">
    <source>
        <dbReference type="ARBA" id="ARBA00008981"/>
    </source>
</evidence>
<comment type="subunit">
    <text evidence="8">Homodimer.</text>
</comment>
<reference evidence="9 10" key="1">
    <citation type="submission" date="2020-10" db="EMBL/GenBank/DDBJ databases">
        <title>Nocardioides sp. isolated from sludge.</title>
        <authorList>
            <person name="Zhang X."/>
        </authorList>
    </citation>
    <scope>NUCLEOTIDE SEQUENCE [LARGE SCALE GENOMIC DNA]</scope>
    <source>
        <strain evidence="9 10">Y6</strain>
    </source>
</reference>
<dbReference type="InterPro" id="IPR005814">
    <property type="entry name" value="Aminotrans_3"/>
</dbReference>
<accession>A0ABR9RWP6</accession>
<evidence type="ECO:0000256" key="6">
    <source>
        <dbReference type="ARBA" id="ARBA00023235"/>
    </source>
</evidence>
<evidence type="ECO:0000256" key="5">
    <source>
        <dbReference type="ARBA" id="ARBA00022898"/>
    </source>
</evidence>
<dbReference type="CDD" id="cd00610">
    <property type="entry name" value="OAT_like"/>
    <property type="match status" value="1"/>
</dbReference>
<keyword evidence="10" id="KW-1185">Reference proteome</keyword>
<dbReference type="Gene3D" id="3.90.1150.10">
    <property type="entry name" value="Aspartate Aminotransferase, domain 1"/>
    <property type="match status" value="1"/>
</dbReference>
<dbReference type="InterPro" id="IPR015422">
    <property type="entry name" value="PyrdxlP-dep_Trfase_small"/>
</dbReference>
<dbReference type="InterPro" id="IPR015424">
    <property type="entry name" value="PyrdxlP-dep_Trfase"/>
</dbReference>
<comment type="caution">
    <text evidence="9">The sequence shown here is derived from an EMBL/GenBank/DDBJ whole genome shotgun (WGS) entry which is preliminary data.</text>
</comment>
<dbReference type="InterPro" id="IPR015421">
    <property type="entry name" value="PyrdxlP-dep_Trfase_major"/>
</dbReference>
<keyword evidence="5 8" id="KW-0663">Pyridoxal phosphate</keyword>
<comment type="similarity">
    <text evidence="4 8">Belongs to the class-III pyridoxal-phosphate-dependent aminotransferase family. HemL subfamily.</text>
</comment>
<comment type="catalytic activity">
    <reaction evidence="1 8">
        <text>(S)-4-amino-5-oxopentanoate = 5-aminolevulinate</text>
        <dbReference type="Rhea" id="RHEA:14265"/>
        <dbReference type="ChEBI" id="CHEBI:57501"/>
        <dbReference type="ChEBI" id="CHEBI:356416"/>
        <dbReference type="EC" id="5.4.3.8"/>
    </reaction>
</comment>
<comment type="subcellular location">
    <subcellularLocation>
        <location evidence="8">Cytoplasm</location>
    </subcellularLocation>
</comment>
<dbReference type="EC" id="5.4.3.8" evidence="8"/>
<dbReference type="InterPro" id="IPR004639">
    <property type="entry name" value="4pyrrol_synth_GluAld_NH2Trfase"/>
</dbReference>
<dbReference type="Proteomes" id="UP000756387">
    <property type="component" value="Unassembled WGS sequence"/>
</dbReference>
<dbReference type="PANTHER" id="PTHR43713">
    <property type="entry name" value="GLUTAMATE-1-SEMIALDEHYDE 2,1-AMINOMUTASE"/>
    <property type="match status" value="1"/>
</dbReference>
<dbReference type="PROSITE" id="PS00600">
    <property type="entry name" value="AA_TRANSFER_CLASS_3"/>
    <property type="match status" value="1"/>
</dbReference>
<dbReference type="EMBL" id="JADCSA010000013">
    <property type="protein sequence ID" value="MBE7325545.1"/>
    <property type="molecule type" value="Genomic_DNA"/>
</dbReference>
<evidence type="ECO:0000313" key="10">
    <source>
        <dbReference type="Proteomes" id="UP000756387"/>
    </source>
</evidence>
<dbReference type="HAMAP" id="MF_00375">
    <property type="entry name" value="HemL_aminotrans_3"/>
    <property type="match status" value="1"/>
</dbReference>
<evidence type="ECO:0000256" key="2">
    <source>
        <dbReference type="ARBA" id="ARBA00001933"/>
    </source>
</evidence>
<feature type="modified residue" description="N6-(pyridoxal phosphate)lysine" evidence="8">
    <location>
        <position position="273"/>
    </location>
</feature>
<dbReference type="Pfam" id="PF00202">
    <property type="entry name" value="Aminotran_3"/>
    <property type="match status" value="1"/>
</dbReference>
<keyword evidence="6 8" id="KW-0413">Isomerase</keyword>
<name>A0ABR9RWP6_9ACTN</name>
<evidence type="ECO:0000256" key="8">
    <source>
        <dbReference type="HAMAP-Rule" id="MF_00375"/>
    </source>
</evidence>
<dbReference type="SUPFAM" id="SSF53383">
    <property type="entry name" value="PLP-dependent transferases"/>
    <property type="match status" value="1"/>
</dbReference>
<dbReference type="InterPro" id="IPR049704">
    <property type="entry name" value="Aminotrans_3_PPA_site"/>
</dbReference>
<dbReference type="Gene3D" id="3.40.640.10">
    <property type="entry name" value="Type I PLP-dependent aspartate aminotransferase-like (Major domain)"/>
    <property type="match status" value="1"/>
</dbReference>
<comment type="cofactor">
    <cofactor evidence="2 8">
        <name>pyridoxal 5'-phosphate</name>
        <dbReference type="ChEBI" id="CHEBI:597326"/>
    </cofactor>
</comment>
<keyword evidence="8" id="KW-0963">Cytoplasm</keyword>
<protein>
    <recommendedName>
        <fullName evidence="8">Glutamate-1-semialdehyde 2,1-aminomutase</fullName>
        <shortName evidence="8">GSA</shortName>
        <ecNumber evidence="8">5.4.3.8</ecNumber>
    </recommendedName>
    <alternativeName>
        <fullName evidence="8">Glutamate-1-semialdehyde aminotransferase</fullName>
        <shortName evidence="8">GSA-AT</shortName>
    </alternativeName>
</protein>